<gene>
    <name evidence="3" type="ORF">ACE3NQ_17660</name>
</gene>
<feature type="region of interest" description="Disordered" evidence="1">
    <location>
        <begin position="29"/>
        <end position="51"/>
    </location>
</feature>
<dbReference type="SUPFAM" id="SSF53850">
    <property type="entry name" value="Periplasmic binding protein-like II"/>
    <property type="match status" value="1"/>
</dbReference>
<keyword evidence="4" id="KW-1185">Reference proteome</keyword>
<keyword evidence="2" id="KW-0732">Signal</keyword>
<dbReference type="InterPro" id="IPR050490">
    <property type="entry name" value="Bact_solute-bd_prot1"/>
</dbReference>
<dbReference type="RefSeq" id="WP_375526499.1">
    <property type="nucleotide sequence ID" value="NZ_JBHILM010000020.1"/>
</dbReference>
<dbReference type="Gene3D" id="3.40.190.10">
    <property type="entry name" value="Periplasmic binding protein-like II"/>
    <property type="match status" value="1"/>
</dbReference>
<dbReference type="InterPro" id="IPR006059">
    <property type="entry name" value="SBP"/>
</dbReference>
<proteinExistence type="predicted"/>
<name>A0ABV5BAL4_9BACL</name>
<accession>A0ABV5BAL4</accession>
<dbReference type="CDD" id="cd13585">
    <property type="entry name" value="PBP2_TMBP_like"/>
    <property type="match status" value="1"/>
</dbReference>
<organism evidence="3 4">
    <name type="scientific">Paenibacillus terreus</name>
    <dbReference type="NCBI Taxonomy" id="1387834"/>
    <lineage>
        <taxon>Bacteria</taxon>
        <taxon>Bacillati</taxon>
        <taxon>Bacillota</taxon>
        <taxon>Bacilli</taxon>
        <taxon>Bacillales</taxon>
        <taxon>Paenibacillaceae</taxon>
        <taxon>Paenibacillus</taxon>
    </lineage>
</organism>
<dbReference type="PANTHER" id="PTHR43649">
    <property type="entry name" value="ARABINOSE-BINDING PROTEIN-RELATED"/>
    <property type="match status" value="1"/>
</dbReference>
<dbReference type="PANTHER" id="PTHR43649:SF12">
    <property type="entry name" value="DIACETYLCHITOBIOSE BINDING PROTEIN DASA"/>
    <property type="match status" value="1"/>
</dbReference>
<dbReference type="EMBL" id="JBHILM010000020">
    <property type="protein sequence ID" value="MFB5682747.1"/>
    <property type="molecule type" value="Genomic_DNA"/>
</dbReference>
<comment type="caution">
    <text evidence="3">The sequence shown here is derived from an EMBL/GenBank/DDBJ whole genome shotgun (WGS) entry which is preliminary data.</text>
</comment>
<evidence type="ECO:0000313" key="4">
    <source>
        <dbReference type="Proteomes" id="UP001580407"/>
    </source>
</evidence>
<protein>
    <submittedName>
        <fullName evidence="3">Extracellular solute-binding protein</fullName>
    </submittedName>
</protein>
<dbReference type="PROSITE" id="PS51257">
    <property type="entry name" value="PROKAR_LIPOPROTEIN"/>
    <property type="match status" value="1"/>
</dbReference>
<evidence type="ECO:0000256" key="2">
    <source>
        <dbReference type="SAM" id="SignalP"/>
    </source>
</evidence>
<feature type="chain" id="PRO_5046358191" evidence="2">
    <location>
        <begin position="25"/>
        <end position="426"/>
    </location>
</feature>
<dbReference type="Proteomes" id="UP001580407">
    <property type="component" value="Unassembled WGS sequence"/>
</dbReference>
<evidence type="ECO:0000256" key="1">
    <source>
        <dbReference type="SAM" id="MobiDB-lite"/>
    </source>
</evidence>
<feature type="compositionally biased region" description="Polar residues" evidence="1">
    <location>
        <begin position="33"/>
        <end position="51"/>
    </location>
</feature>
<reference evidence="3 4" key="1">
    <citation type="submission" date="2024-09" db="EMBL/GenBank/DDBJ databases">
        <authorList>
            <person name="Ruan L."/>
        </authorList>
    </citation>
    <scope>NUCLEOTIDE SEQUENCE [LARGE SCALE GENOMIC DNA]</scope>
    <source>
        <strain evidence="3 4">D33</strain>
    </source>
</reference>
<dbReference type="Pfam" id="PF01547">
    <property type="entry name" value="SBP_bac_1"/>
    <property type="match status" value="1"/>
</dbReference>
<feature type="signal peptide" evidence="2">
    <location>
        <begin position="1"/>
        <end position="24"/>
    </location>
</feature>
<sequence length="426" mass="47106">MNKPKRKFVISILACISLLSLSLAGCGGADSSQGKPQGTDQGGSASPSITLMTNDSTQAGWAAYQKKIEDATGVKINVVATPTNPDDMVAKMTTILSSGDNTIDVMHTNDELITAFSRAGYLEPLEQDVMTPEVVSNFSEQYVKDMITYNGSIFSVPSYMEVLAFWVNHEKLKEAGMDVPTNKEQFLAFAKAVTKGDVYGYGGAWEKSYVFNEIGTFVNLFGGDYYDWSNPKTREALQFMHDLAQKDKVTPLSQLADIYDPMIQKFIDGKYGMLFMYTGAIPTFQKSGKYGPEQLDIVPMPKFETNDAFMASWHYVLNKSSEKKEAAKKVLSYVASKEGQIAYSEMSGRLPARLDVINDPAFKGEGVDKVREYIKTSNLRGRPIVPQSMEFINSIGSIFQKYVSDEISLDEAAAQANKEIERLGIK</sequence>
<evidence type="ECO:0000313" key="3">
    <source>
        <dbReference type="EMBL" id="MFB5682747.1"/>
    </source>
</evidence>